<dbReference type="InterPro" id="IPR036388">
    <property type="entry name" value="WH-like_DNA-bd_sf"/>
</dbReference>
<feature type="domain" description="Response regulatory" evidence="5">
    <location>
        <begin position="37"/>
        <end position="151"/>
    </location>
</feature>
<gene>
    <name evidence="7" type="ORF">GCM10018793_25540</name>
</gene>
<dbReference type="SMART" id="SM00862">
    <property type="entry name" value="Trans_reg_C"/>
    <property type="match status" value="1"/>
</dbReference>
<dbReference type="AlphaFoldDB" id="A0A919G4M5"/>
<dbReference type="EMBL" id="BNCD01000006">
    <property type="protein sequence ID" value="GHH77446.1"/>
    <property type="molecule type" value="Genomic_DNA"/>
</dbReference>
<dbReference type="SMART" id="SM00448">
    <property type="entry name" value="REC"/>
    <property type="match status" value="1"/>
</dbReference>
<evidence type="ECO:0000313" key="8">
    <source>
        <dbReference type="Proteomes" id="UP000603708"/>
    </source>
</evidence>
<dbReference type="PROSITE" id="PS50110">
    <property type="entry name" value="RESPONSE_REGULATORY"/>
    <property type="match status" value="1"/>
</dbReference>
<dbReference type="Gene3D" id="6.10.250.690">
    <property type="match status" value="1"/>
</dbReference>
<feature type="compositionally biased region" description="Low complexity" evidence="4">
    <location>
        <begin position="10"/>
        <end position="25"/>
    </location>
</feature>
<reference evidence="7" key="2">
    <citation type="submission" date="2020-09" db="EMBL/GenBank/DDBJ databases">
        <authorList>
            <person name="Sun Q."/>
            <person name="Ohkuma M."/>
        </authorList>
    </citation>
    <scope>NUCLEOTIDE SEQUENCE</scope>
    <source>
        <strain evidence="7">JCM 5069</strain>
    </source>
</reference>
<reference evidence="7" key="1">
    <citation type="journal article" date="2014" name="Int. J. Syst. Evol. Microbiol.">
        <title>Complete genome sequence of Corynebacterium casei LMG S-19264T (=DSM 44701T), isolated from a smear-ripened cheese.</title>
        <authorList>
            <consortium name="US DOE Joint Genome Institute (JGI-PGF)"/>
            <person name="Walter F."/>
            <person name="Albersmeier A."/>
            <person name="Kalinowski J."/>
            <person name="Ruckert C."/>
        </authorList>
    </citation>
    <scope>NUCLEOTIDE SEQUENCE</scope>
    <source>
        <strain evidence="7">JCM 5069</strain>
    </source>
</reference>
<evidence type="ECO:0000256" key="2">
    <source>
        <dbReference type="PROSITE-ProRule" id="PRU00169"/>
    </source>
</evidence>
<evidence type="ECO:0000259" key="6">
    <source>
        <dbReference type="PROSITE" id="PS51755"/>
    </source>
</evidence>
<dbReference type="SUPFAM" id="SSF52172">
    <property type="entry name" value="CheY-like"/>
    <property type="match status" value="1"/>
</dbReference>
<feature type="modified residue" description="4-aspartylphosphate" evidence="2">
    <location>
        <position position="86"/>
    </location>
</feature>
<dbReference type="Pfam" id="PF00072">
    <property type="entry name" value="Response_reg"/>
    <property type="match status" value="1"/>
</dbReference>
<evidence type="ECO:0000256" key="1">
    <source>
        <dbReference type="ARBA" id="ARBA00023125"/>
    </source>
</evidence>
<dbReference type="GO" id="GO:0032993">
    <property type="term" value="C:protein-DNA complex"/>
    <property type="evidence" value="ECO:0007669"/>
    <property type="project" value="TreeGrafter"/>
</dbReference>
<comment type="caution">
    <text evidence="7">The sequence shown here is derived from an EMBL/GenBank/DDBJ whole genome shotgun (WGS) entry which is preliminary data.</text>
</comment>
<dbReference type="GO" id="GO:0000976">
    <property type="term" value="F:transcription cis-regulatory region binding"/>
    <property type="evidence" value="ECO:0007669"/>
    <property type="project" value="TreeGrafter"/>
</dbReference>
<evidence type="ECO:0000256" key="4">
    <source>
        <dbReference type="SAM" id="MobiDB-lite"/>
    </source>
</evidence>
<feature type="region of interest" description="Disordered" evidence="4">
    <location>
        <begin position="1"/>
        <end position="25"/>
    </location>
</feature>
<accession>A0A919G4M5</accession>
<dbReference type="Proteomes" id="UP000603708">
    <property type="component" value="Unassembled WGS sequence"/>
</dbReference>
<dbReference type="InterPro" id="IPR011006">
    <property type="entry name" value="CheY-like_superfamily"/>
</dbReference>
<dbReference type="InterPro" id="IPR001867">
    <property type="entry name" value="OmpR/PhoB-type_DNA-bd"/>
</dbReference>
<organism evidence="7 8">
    <name type="scientific">Streptomyces sulfonofaciens</name>
    <dbReference type="NCBI Taxonomy" id="68272"/>
    <lineage>
        <taxon>Bacteria</taxon>
        <taxon>Bacillati</taxon>
        <taxon>Actinomycetota</taxon>
        <taxon>Actinomycetes</taxon>
        <taxon>Kitasatosporales</taxon>
        <taxon>Streptomycetaceae</taxon>
        <taxon>Streptomyces</taxon>
    </lineage>
</organism>
<dbReference type="Pfam" id="PF00486">
    <property type="entry name" value="Trans_reg_C"/>
    <property type="match status" value="1"/>
</dbReference>
<dbReference type="InterPro" id="IPR001789">
    <property type="entry name" value="Sig_transdc_resp-reg_receiver"/>
</dbReference>
<evidence type="ECO:0000256" key="3">
    <source>
        <dbReference type="PROSITE-ProRule" id="PRU01091"/>
    </source>
</evidence>
<dbReference type="CDD" id="cd00383">
    <property type="entry name" value="trans_reg_C"/>
    <property type="match status" value="1"/>
</dbReference>
<dbReference type="InterPro" id="IPR039420">
    <property type="entry name" value="WalR-like"/>
</dbReference>
<protein>
    <submittedName>
        <fullName evidence="7">DNA-binding response regulator</fullName>
    </submittedName>
</protein>
<dbReference type="PANTHER" id="PTHR48111">
    <property type="entry name" value="REGULATOR OF RPOS"/>
    <property type="match status" value="1"/>
</dbReference>
<keyword evidence="8" id="KW-1185">Reference proteome</keyword>
<dbReference type="GO" id="GO:0006355">
    <property type="term" value="P:regulation of DNA-templated transcription"/>
    <property type="evidence" value="ECO:0007669"/>
    <property type="project" value="InterPro"/>
</dbReference>
<evidence type="ECO:0000313" key="7">
    <source>
        <dbReference type="EMBL" id="GHH77446.1"/>
    </source>
</evidence>
<feature type="DNA-binding region" description="OmpR/PhoB-type" evidence="3">
    <location>
        <begin position="159"/>
        <end position="253"/>
    </location>
</feature>
<dbReference type="Gene3D" id="3.40.50.2300">
    <property type="match status" value="1"/>
</dbReference>
<feature type="domain" description="OmpR/PhoB-type" evidence="6">
    <location>
        <begin position="159"/>
        <end position="253"/>
    </location>
</feature>
<name>A0A919G4M5_9ACTN</name>
<dbReference type="GO" id="GO:0005829">
    <property type="term" value="C:cytosol"/>
    <property type="evidence" value="ECO:0007669"/>
    <property type="project" value="TreeGrafter"/>
</dbReference>
<evidence type="ECO:0000259" key="5">
    <source>
        <dbReference type="PROSITE" id="PS50110"/>
    </source>
</evidence>
<keyword evidence="1 3" id="KW-0238">DNA-binding</keyword>
<dbReference type="PANTHER" id="PTHR48111:SF36">
    <property type="entry name" value="TRANSCRIPTIONAL REGULATORY PROTEIN CUTR"/>
    <property type="match status" value="1"/>
</dbReference>
<sequence>MPPLRPAWQGRAGRNAGACGHAGHAGVQGREGAERVRVLVVEDSVELLEIVAQGLREQGFAVDVALDGAEALERTAVNRYDVVVLDRDLPRVHGDDVCRAVVEGGGHAKVLMLTAAATIDDRVAGLNLGADDYLPKPFAFAELVARIQALGRRAHPALPPVLCHADVIMDTARRTATRAGRPLALTGKEFGMLQVLLGARGAVVTSEELLERVWDAHADPFTNTVRTTLSRLRRKLGGPELIETVTGAGYRLR</sequence>
<dbReference type="Gene3D" id="1.10.10.10">
    <property type="entry name" value="Winged helix-like DNA-binding domain superfamily/Winged helix DNA-binding domain"/>
    <property type="match status" value="1"/>
</dbReference>
<proteinExistence type="predicted"/>
<dbReference type="GO" id="GO:0000156">
    <property type="term" value="F:phosphorelay response regulator activity"/>
    <property type="evidence" value="ECO:0007669"/>
    <property type="project" value="TreeGrafter"/>
</dbReference>
<dbReference type="PROSITE" id="PS51755">
    <property type="entry name" value="OMPR_PHOB"/>
    <property type="match status" value="1"/>
</dbReference>
<keyword evidence="2" id="KW-0597">Phosphoprotein</keyword>